<sequence>MGTSASHHEDENYSKYNTSFGQDDKYVLASLKITQVKDLIDRIISREMRLIGTTPEKAFILLEVVTSPEPLTPVKISKVMRRNPAAVSKILSRMHHEGSIKLVNNPQNKHLLKVEITPKGEQLYAAISNWLKYQVNPWTILSESEIDTMNELLTKVDKYSLNLYKPGTIHLP</sequence>
<evidence type="ECO:0000313" key="2">
    <source>
        <dbReference type="EMBL" id="AMU87247.1"/>
    </source>
</evidence>
<organism evidence="2 3">
    <name type="scientific">Dehalococcoides mccartyi</name>
    <dbReference type="NCBI Taxonomy" id="61435"/>
    <lineage>
        <taxon>Bacteria</taxon>
        <taxon>Bacillati</taxon>
        <taxon>Chloroflexota</taxon>
        <taxon>Dehalococcoidia</taxon>
        <taxon>Dehalococcoidales</taxon>
        <taxon>Dehalococcoidaceae</taxon>
        <taxon>Dehalococcoides</taxon>
    </lineage>
</organism>
<dbReference type="GO" id="GO:0003700">
    <property type="term" value="F:DNA-binding transcription factor activity"/>
    <property type="evidence" value="ECO:0007669"/>
    <property type="project" value="InterPro"/>
</dbReference>
<dbReference type="Gene3D" id="1.10.10.10">
    <property type="entry name" value="Winged helix-like DNA-binding domain superfamily/Winged helix DNA-binding domain"/>
    <property type="match status" value="1"/>
</dbReference>
<dbReference type="RefSeq" id="WP_034376077.1">
    <property type="nucleotide sequence ID" value="NZ_CP011127.1"/>
</dbReference>
<gene>
    <name evidence="2" type="ORF">Dm11a5_1421</name>
</gene>
<evidence type="ECO:0000313" key="3">
    <source>
        <dbReference type="Proteomes" id="UP000076394"/>
    </source>
</evidence>
<dbReference type="PATRIC" id="fig|61435.8.peg.1414"/>
<name>A0A142VD58_9CHLR</name>
<reference evidence="2 3" key="1">
    <citation type="submission" date="2015-03" db="EMBL/GenBank/DDBJ databases">
        <title>Genomic characterization of Dehalococcoides mccartyi strain 11a5, an unusal plasmid-containing chloroethene dechlorinator.</title>
        <authorList>
            <person name="Zhao S."/>
            <person name="Ding C."/>
            <person name="He J."/>
        </authorList>
    </citation>
    <scope>NUCLEOTIDE SEQUENCE [LARGE SCALE GENOMIC DNA]</scope>
    <source>
        <strain evidence="2 3">11a5</strain>
    </source>
</reference>
<dbReference type="EMBL" id="CP011127">
    <property type="protein sequence ID" value="AMU87247.1"/>
    <property type="molecule type" value="Genomic_DNA"/>
</dbReference>
<proteinExistence type="predicted"/>
<dbReference type="InterPro" id="IPR036390">
    <property type="entry name" value="WH_DNA-bd_sf"/>
</dbReference>
<dbReference type="PROSITE" id="PS50995">
    <property type="entry name" value="HTH_MARR_2"/>
    <property type="match status" value="1"/>
</dbReference>
<evidence type="ECO:0000259" key="1">
    <source>
        <dbReference type="PROSITE" id="PS50995"/>
    </source>
</evidence>
<dbReference type="PRINTS" id="PR00598">
    <property type="entry name" value="HTHMARR"/>
</dbReference>
<protein>
    <recommendedName>
        <fullName evidence="1">HTH marR-type domain-containing protein</fullName>
    </recommendedName>
</protein>
<accession>A0A142VD58</accession>
<dbReference type="Proteomes" id="UP000076394">
    <property type="component" value="Chromosome"/>
</dbReference>
<dbReference type="AlphaFoldDB" id="A0A142VD58"/>
<dbReference type="SMART" id="SM00347">
    <property type="entry name" value="HTH_MARR"/>
    <property type="match status" value="1"/>
</dbReference>
<dbReference type="InterPro" id="IPR000835">
    <property type="entry name" value="HTH_MarR-typ"/>
</dbReference>
<dbReference type="SUPFAM" id="SSF46785">
    <property type="entry name" value="Winged helix' DNA-binding domain"/>
    <property type="match status" value="1"/>
</dbReference>
<feature type="domain" description="HTH marR-type" evidence="1">
    <location>
        <begin position="23"/>
        <end position="158"/>
    </location>
</feature>
<dbReference type="InterPro" id="IPR036388">
    <property type="entry name" value="WH-like_DNA-bd_sf"/>
</dbReference>